<protein>
    <submittedName>
        <fullName evidence="2">Stp1/IreP family PP2C-type Ser/Thr phosphatase</fullName>
    </submittedName>
</protein>
<dbReference type="PANTHER" id="PTHR13832">
    <property type="entry name" value="PROTEIN PHOSPHATASE 2C"/>
    <property type="match status" value="1"/>
</dbReference>
<organism evidence="2 3">
    <name type="scientific">Zhenpiania hominis</name>
    <dbReference type="NCBI Taxonomy" id="2763644"/>
    <lineage>
        <taxon>Bacteria</taxon>
        <taxon>Bacillati</taxon>
        <taxon>Bacillota</taxon>
        <taxon>Clostridia</taxon>
        <taxon>Peptostreptococcales</taxon>
        <taxon>Anaerovoracaceae</taxon>
        <taxon>Zhenpiania</taxon>
    </lineage>
</organism>
<dbReference type="Gene3D" id="3.60.40.10">
    <property type="entry name" value="PPM-type phosphatase domain"/>
    <property type="match status" value="1"/>
</dbReference>
<dbReference type="InterPro" id="IPR036457">
    <property type="entry name" value="PPM-type-like_dom_sf"/>
</dbReference>
<dbReference type="InterPro" id="IPR001932">
    <property type="entry name" value="PPM-type_phosphatase-like_dom"/>
</dbReference>
<dbReference type="AlphaFoldDB" id="A0A923NNN4"/>
<evidence type="ECO:0000313" key="2">
    <source>
        <dbReference type="EMBL" id="MBC6681285.1"/>
    </source>
</evidence>
<gene>
    <name evidence="2" type="ORF">H9L42_15860</name>
</gene>
<dbReference type="InterPro" id="IPR015655">
    <property type="entry name" value="PP2C"/>
</dbReference>
<feature type="domain" description="PPM-type phosphatase" evidence="1">
    <location>
        <begin position="3"/>
        <end position="242"/>
    </location>
</feature>
<name>A0A923NNN4_9FIRM</name>
<proteinExistence type="predicted"/>
<dbReference type="GO" id="GO:0004722">
    <property type="term" value="F:protein serine/threonine phosphatase activity"/>
    <property type="evidence" value="ECO:0007669"/>
    <property type="project" value="InterPro"/>
</dbReference>
<dbReference type="Pfam" id="PF13672">
    <property type="entry name" value="PP2C_2"/>
    <property type="match status" value="1"/>
</dbReference>
<dbReference type="CDD" id="cd00143">
    <property type="entry name" value="PP2Cc"/>
    <property type="match status" value="1"/>
</dbReference>
<reference evidence="2" key="1">
    <citation type="submission" date="2020-08" db="EMBL/GenBank/DDBJ databases">
        <title>Genome public.</title>
        <authorList>
            <person name="Liu C."/>
            <person name="Sun Q."/>
        </authorList>
    </citation>
    <scope>NUCLEOTIDE SEQUENCE</scope>
    <source>
        <strain evidence="2">BX12</strain>
    </source>
</reference>
<dbReference type="SMART" id="SM00332">
    <property type="entry name" value="PP2Cc"/>
    <property type="match status" value="1"/>
</dbReference>
<evidence type="ECO:0000313" key="3">
    <source>
        <dbReference type="Proteomes" id="UP000602647"/>
    </source>
</evidence>
<dbReference type="PANTHER" id="PTHR13832:SF827">
    <property type="entry name" value="PROTEIN PHOSPHATASE 1L"/>
    <property type="match status" value="1"/>
</dbReference>
<dbReference type="EMBL" id="JACRYT010000031">
    <property type="protein sequence ID" value="MBC6681285.1"/>
    <property type="molecule type" value="Genomic_DNA"/>
</dbReference>
<dbReference type="NCBIfam" id="NF033484">
    <property type="entry name" value="Stp1_PP2C_phos"/>
    <property type="match status" value="1"/>
</dbReference>
<dbReference type="PROSITE" id="PS51746">
    <property type="entry name" value="PPM_2"/>
    <property type="match status" value="1"/>
</dbReference>
<sequence>MAQIGFKSNAGVIRDHNEDACFVIPSCDIYVVADGVGGNNGGEIASRTAVRGVAEYVDANPIDDCEDADEICNYFIRCLELVNQEIYQAGRKHKENKGMATTVVIAYIRGDTAYVVNVGDSRAYLFRNGSLSQITEDHTYVNELLKSGVITIEEAENHSQKNVITRAVGAEPSVRADFFQTALEKDDILMLCSDGLYGEVDEQKLIEILGGRNTMSVTCTHLVDEAIRCGGRDNITVICLKI</sequence>
<evidence type="ECO:0000259" key="1">
    <source>
        <dbReference type="PROSITE" id="PS51746"/>
    </source>
</evidence>
<dbReference type="Proteomes" id="UP000602647">
    <property type="component" value="Unassembled WGS sequence"/>
</dbReference>
<dbReference type="RefSeq" id="WP_187304380.1">
    <property type="nucleotide sequence ID" value="NZ_CBCTON010000013.1"/>
</dbReference>
<keyword evidence="3" id="KW-1185">Reference proteome</keyword>
<accession>A0A923NNN4</accession>
<dbReference type="SMART" id="SM00331">
    <property type="entry name" value="PP2C_SIG"/>
    <property type="match status" value="1"/>
</dbReference>
<dbReference type="SUPFAM" id="SSF81606">
    <property type="entry name" value="PP2C-like"/>
    <property type="match status" value="1"/>
</dbReference>
<comment type="caution">
    <text evidence="2">The sequence shown here is derived from an EMBL/GenBank/DDBJ whole genome shotgun (WGS) entry which is preliminary data.</text>
</comment>